<proteinExistence type="predicted"/>
<accession>A0AAV2AC53</accession>
<dbReference type="Proteomes" id="UP001497382">
    <property type="component" value="Unassembled WGS sequence"/>
</dbReference>
<dbReference type="AlphaFoldDB" id="A0AAV2AC53"/>
<comment type="caution">
    <text evidence="1">The sequence shown here is derived from an EMBL/GenBank/DDBJ whole genome shotgun (WGS) entry which is preliminary data.</text>
</comment>
<organism evidence="1 2">
    <name type="scientific">Larinioides sclopetarius</name>
    <dbReference type="NCBI Taxonomy" id="280406"/>
    <lineage>
        <taxon>Eukaryota</taxon>
        <taxon>Metazoa</taxon>
        <taxon>Ecdysozoa</taxon>
        <taxon>Arthropoda</taxon>
        <taxon>Chelicerata</taxon>
        <taxon>Arachnida</taxon>
        <taxon>Araneae</taxon>
        <taxon>Araneomorphae</taxon>
        <taxon>Entelegynae</taxon>
        <taxon>Araneoidea</taxon>
        <taxon>Araneidae</taxon>
        <taxon>Larinioides</taxon>
    </lineage>
</organism>
<name>A0AAV2AC53_9ARAC</name>
<sequence length="194" mass="22632">MNPSCVELLFAHDLIRFVMRQHRLTWMPADIVYFYRHTCVTKFTYAIGMAVIEMTDVLKMKIKEKFKYMCENGFTSNRHFEMEMKSSALMEFNNGFQLRKFLAFCGMVIGLAIRFYLIGCSQAPYQAVAVIAEVMMDNKESFREIGGWNALQEESIDILSSNVSSCGCFSRFQIPLFRTQDQRSQLISCRLFRH</sequence>
<protein>
    <submittedName>
        <fullName evidence="1">Uncharacterized protein</fullName>
    </submittedName>
</protein>
<reference evidence="1 2" key="1">
    <citation type="submission" date="2024-04" db="EMBL/GenBank/DDBJ databases">
        <authorList>
            <person name="Rising A."/>
            <person name="Reimegard J."/>
            <person name="Sonavane S."/>
            <person name="Akerstrom W."/>
            <person name="Nylinder S."/>
            <person name="Hedman E."/>
            <person name="Kallberg Y."/>
        </authorList>
    </citation>
    <scope>NUCLEOTIDE SEQUENCE [LARGE SCALE GENOMIC DNA]</scope>
</reference>
<dbReference type="EMBL" id="CAXIEN010000141">
    <property type="protein sequence ID" value="CAL1281237.1"/>
    <property type="molecule type" value="Genomic_DNA"/>
</dbReference>
<evidence type="ECO:0000313" key="2">
    <source>
        <dbReference type="Proteomes" id="UP001497382"/>
    </source>
</evidence>
<evidence type="ECO:0000313" key="1">
    <source>
        <dbReference type="EMBL" id="CAL1281237.1"/>
    </source>
</evidence>
<keyword evidence="2" id="KW-1185">Reference proteome</keyword>
<gene>
    <name evidence="1" type="ORF">LARSCL_LOCUS11462</name>
</gene>